<dbReference type="Proteomes" id="UP000199158">
    <property type="component" value="Unassembled WGS sequence"/>
</dbReference>
<protein>
    <recommendedName>
        <fullName evidence="3">DUF262 domain-containing protein</fullName>
    </recommendedName>
</protein>
<organism evidence="1 2">
    <name type="scientific">Hydrogenoanaerobacterium saccharovorans</name>
    <dbReference type="NCBI Taxonomy" id="474960"/>
    <lineage>
        <taxon>Bacteria</taxon>
        <taxon>Bacillati</taxon>
        <taxon>Bacillota</taxon>
        <taxon>Clostridia</taxon>
        <taxon>Eubacteriales</taxon>
        <taxon>Oscillospiraceae</taxon>
        <taxon>Hydrogenoanaerobacterium</taxon>
    </lineage>
</organism>
<dbReference type="STRING" id="474960.SAMN05216180_1963"/>
<dbReference type="RefSeq" id="WP_162840873.1">
    <property type="nucleotide sequence ID" value="NZ_FOCG01000001.1"/>
</dbReference>
<evidence type="ECO:0008006" key="3">
    <source>
        <dbReference type="Google" id="ProtNLM"/>
    </source>
</evidence>
<name>A0A1H8BKS6_9FIRM</name>
<dbReference type="AlphaFoldDB" id="A0A1H8BKS6"/>
<proteinExistence type="predicted"/>
<keyword evidence="2" id="KW-1185">Reference proteome</keyword>
<evidence type="ECO:0000313" key="1">
    <source>
        <dbReference type="EMBL" id="SEM83392.1"/>
    </source>
</evidence>
<gene>
    <name evidence="1" type="ORF">SAMN05216180_1963</name>
</gene>
<reference evidence="1 2" key="1">
    <citation type="submission" date="2016-10" db="EMBL/GenBank/DDBJ databases">
        <authorList>
            <person name="de Groot N.N."/>
        </authorList>
    </citation>
    <scope>NUCLEOTIDE SEQUENCE [LARGE SCALE GENOMIC DNA]</scope>
    <source>
        <strain evidence="1 2">CGMCC 1.5070</strain>
    </source>
</reference>
<dbReference type="EMBL" id="FOCG01000001">
    <property type="protein sequence ID" value="SEM83392.1"/>
    <property type="molecule type" value="Genomic_DNA"/>
</dbReference>
<evidence type="ECO:0000313" key="2">
    <source>
        <dbReference type="Proteomes" id="UP000199158"/>
    </source>
</evidence>
<accession>A0A1H8BKS6</accession>
<sequence length="49" mass="6131">MNIKPYDKTIRDLLGSKRQFVIPRFQREYSWGKKNYQLFFERQWCCKIA</sequence>